<dbReference type="EMBL" id="JAPDFW010000084">
    <property type="protein sequence ID" value="KAJ5071860.1"/>
    <property type="molecule type" value="Genomic_DNA"/>
</dbReference>
<feature type="compositionally biased region" description="Basic and acidic residues" evidence="1">
    <location>
        <begin position="70"/>
        <end position="86"/>
    </location>
</feature>
<dbReference type="InterPro" id="IPR006571">
    <property type="entry name" value="TLDc_dom"/>
</dbReference>
<dbReference type="AlphaFoldDB" id="A0A9Q0LG73"/>
<dbReference type="Proteomes" id="UP001149090">
    <property type="component" value="Unassembled WGS sequence"/>
</dbReference>
<comment type="caution">
    <text evidence="4">The sequence shown here is derived from an EMBL/GenBank/DDBJ whole genome shotgun (WGS) entry which is preliminary data.</text>
</comment>
<organism evidence="4 5">
    <name type="scientific">Anaeramoeba ignava</name>
    <name type="common">Anaerobic marine amoeba</name>
    <dbReference type="NCBI Taxonomy" id="1746090"/>
    <lineage>
        <taxon>Eukaryota</taxon>
        <taxon>Metamonada</taxon>
        <taxon>Anaeramoebidae</taxon>
        <taxon>Anaeramoeba</taxon>
    </lineage>
</organism>
<feature type="domain" description="BTB" evidence="2">
    <location>
        <begin position="33"/>
        <end position="129"/>
    </location>
</feature>
<feature type="region of interest" description="Disordered" evidence="1">
    <location>
        <begin position="70"/>
        <end position="94"/>
    </location>
</feature>
<gene>
    <name evidence="4" type="ORF">M0811_09759</name>
</gene>
<protein>
    <submittedName>
        <fullName evidence="4">E3 ubiquitin-protein ligase</fullName>
    </submittedName>
</protein>
<accession>A0A9Q0LG73</accession>
<dbReference type="InterPro" id="IPR011333">
    <property type="entry name" value="SKP1/BTB/POZ_sf"/>
</dbReference>
<evidence type="ECO:0000313" key="4">
    <source>
        <dbReference type="EMBL" id="KAJ5071860.1"/>
    </source>
</evidence>
<evidence type="ECO:0000259" key="3">
    <source>
        <dbReference type="PROSITE" id="PS51886"/>
    </source>
</evidence>
<dbReference type="PROSITE" id="PS51886">
    <property type="entry name" value="TLDC"/>
    <property type="match status" value="1"/>
</dbReference>
<keyword evidence="5" id="KW-1185">Reference proteome</keyword>
<evidence type="ECO:0000313" key="5">
    <source>
        <dbReference type="Proteomes" id="UP001149090"/>
    </source>
</evidence>
<reference evidence="4" key="1">
    <citation type="submission" date="2022-10" db="EMBL/GenBank/DDBJ databases">
        <title>Novel sulphate-reducing endosymbionts in the free-living metamonad Anaeramoeba.</title>
        <authorList>
            <person name="Jerlstrom-Hultqvist J."/>
            <person name="Cepicka I."/>
            <person name="Gallot-Lavallee L."/>
            <person name="Salas-Leiva D."/>
            <person name="Curtis B.A."/>
            <person name="Zahonova K."/>
            <person name="Pipaliya S."/>
            <person name="Dacks J."/>
            <person name="Roger A.J."/>
        </authorList>
    </citation>
    <scope>NUCLEOTIDE SEQUENCE</scope>
    <source>
        <strain evidence="4">BMAN</strain>
    </source>
</reference>
<dbReference type="InterPro" id="IPR000210">
    <property type="entry name" value="BTB/POZ_dom"/>
</dbReference>
<sequence length="570" mass="68084">MEKNKKSFKKKYSRIPNFIHQLHLSMFQKNNYHDLILKAKNNKEFYVYSSILGSRFEQLKSFIEKEIESQREKRETKKRTEEEDKTSKHRKQKREKENEDILVIKLDYEPYVIESIIHYIYTSEFRFPIRDPDNLSADPFNLACQLYEISSEWVMDEAQEIYAEYIIAEIERNQFLNKSSENKDPIKNFALKKWEEIKRIDGKFNQDRLSRKVLHLIDRDIQKIFMNKDLLHLKDNIDLTPILRRDTLNITSERIIDEITFEFEKKWSKSQFDHSGEKYKKEIKSNFVPVIRFGTLDIEDLETLYTYKLLDENEKKDIENFIKAKSQTEKKIIAEKKEYENHDWFKNKRCYFDQRFILSAVKEPSLKKESLNLDEKKSLIFEKCKEAWKQVDKDNVIEKLKLQFVSSKDHNLNCRDFHLICDNKGPTLVVIESENTVFGGYTSVGWKKLQSKKKEYKYENQIIELNDQLSYIEDDKAFLFVLNSRKDQFNHRFDVIKDEKHTSVIYFSEFGPIFGSGWDLSISSNLQTGFLNPGFTYQLPGNILSGSNEARSFFTSNNEFSIQRLEVYFA</sequence>
<evidence type="ECO:0000259" key="2">
    <source>
        <dbReference type="PROSITE" id="PS50097"/>
    </source>
</evidence>
<evidence type="ECO:0000256" key="1">
    <source>
        <dbReference type="SAM" id="MobiDB-lite"/>
    </source>
</evidence>
<dbReference type="SUPFAM" id="SSF54695">
    <property type="entry name" value="POZ domain"/>
    <property type="match status" value="1"/>
</dbReference>
<feature type="domain" description="TLDc" evidence="3">
    <location>
        <begin position="378"/>
        <end position="570"/>
    </location>
</feature>
<name>A0A9Q0LG73_ANAIG</name>
<dbReference type="Pfam" id="PF07534">
    <property type="entry name" value="TLD"/>
    <property type="match status" value="1"/>
</dbReference>
<proteinExistence type="predicted"/>
<dbReference type="PROSITE" id="PS50097">
    <property type="entry name" value="BTB"/>
    <property type="match status" value="1"/>
</dbReference>
<dbReference type="Gene3D" id="3.30.710.10">
    <property type="entry name" value="Potassium Channel Kv1.1, Chain A"/>
    <property type="match status" value="1"/>
</dbReference>